<dbReference type="Proteomes" id="UP000323439">
    <property type="component" value="Unassembled WGS sequence"/>
</dbReference>
<protein>
    <recommendedName>
        <fullName evidence="3">Polysaccharide pyruvyl transferase</fullName>
    </recommendedName>
</protein>
<reference evidence="1 2" key="1">
    <citation type="submission" date="2016-10" db="EMBL/GenBank/DDBJ databases">
        <authorList>
            <person name="Varghese N."/>
            <person name="Submissions S."/>
        </authorList>
    </citation>
    <scope>NUCLEOTIDE SEQUENCE [LARGE SCALE GENOMIC DNA]</scope>
    <source>
        <strain evidence="1 2">DSM 16643</strain>
    </source>
</reference>
<keyword evidence="2" id="KW-1185">Reference proteome</keyword>
<organism evidence="1 2">
    <name type="scientific">Methanobrevibacter millerae</name>
    <dbReference type="NCBI Taxonomy" id="230361"/>
    <lineage>
        <taxon>Archaea</taxon>
        <taxon>Methanobacteriati</taxon>
        <taxon>Methanobacteriota</taxon>
        <taxon>Methanomada group</taxon>
        <taxon>Methanobacteria</taxon>
        <taxon>Methanobacteriales</taxon>
        <taxon>Methanobacteriaceae</taxon>
        <taxon>Methanobrevibacter</taxon>
    </lineage>
</organism>
<dbReference type="EMBL" id="FMXB01000003">
    <property type="protein sequence ID" value="SDA42381.1"/>
    <property type="molecule type" value="Genomic_DNA"/>
</dbReference>
<proteinExistence type="predicted"/>
<evidence type="ECO:0000313" key="2">
    <source>
        <dbReference type="Proteomes" id="UP000323439"/>
    </source>
</evidence>
<evidence type="ECO:0000313" key="1">
    <source>
        <dbReference type="EMBL" id="SDA42381.1"/>
    </source>
</evidence>
<gene>
    <name evidence="1" type="ORF">SAMN02910315_00441</name>
</gene>
<dbReference type="AlphaFoldDB" id="A0A1G5V8X5"/>
<evidence type="ECO:0008006" key="3">
    <source>
        <dbReference type="Google" id="ProtNLM"/>
    </source>
</evidence>
<sequence length="185" mass="22154">MPIYDIQHGSIWSFEQKYLDKRPISYRLTSFYDYKEKFFIAENFLRIYENAYCVITDKVHCALPCLALKTPVLFFNTASYQPERLVGLDKLLIQSNFQSYKENYEIFDVENPPNNPKNYLKIRKDLINKTKNFTGFRNEFYYSNYSYDEIILKQAELLAKTARESKNYMGRVIKLSNEYESKLKK</sequence>
<accession>A0A1G5V8X5</accession>
<name>A0A1G5V8X5_9EURY</name>